<dbReference type="GO" id="GO:0046872">
    <property type="term" value="F:metal ion binding"/>
    <property type="evidence" value="ECO:0007669"/>
    <property type="project" value="InterPro"/>
</dbReference>
<evidence type="ECO:0000313" key="4">
    <source>
        <dbReference type="EMBL" id="KPL80751.1"/>
    </source>
</evidence>
<protein>
    <submittedName>
        <fullName evidence="3">Predicted ATP-grasp enzyme</fullName>
    </submittedName>
</protein>
<dbReference type="STRING" id="229921.ADN01_11565"/>
<dbReference type="Gene3D" id="3.30.1490.20">
    <property type="entry name" value="ATP-grasp fold, A domain"/>
    <property type="match status" value="1"/>
</dbReference>
<sequence length="414" mass="46395">MKILIPQSKERNVVAAVRSLGRAGHDVTLGVKSTQPDPFLTRWARGKVVIPSPYISPEAYVDALEDVLQREKFDVLLPFSHAAVLPVSYAYERLARWTAIPFPNYAVLRRAHDKLESMRLAQQVGVPIPATFWPEDEQALAKSLGEIPYPCLVKARQGCGIGTTIRFARTPKELLAGYQAVSAQVSNPPVNDFSRPMIQEYIPGTLYDALFLYNHGQRRAAVAQVREVTYPLSGGTGARNRTIEAPELLELGGRLLDALGWHGPAQVEFMRDERDGQFKLMEINPKFWGTLACSLRAGVDFAALACEMAVQGDVAPHFDYTRDLTYRWILPDLWFAYWGAPRGTRWREVVGKGGPQVWDDMDWGDPMPNVDRLAYTIKTMGLHRERVLPAHFELRTQALTRLPAVPAVLPPVQD</sequence>
<gene>
    <name evidence="4" type="ORF">ADN01_11565</name>
    <name evidence="3" type="ORF">LSAC_03483</name>
</gene>
<dbReference type="InterPro" id="IPR013815">
    <property type="entry name" value="ATP_grasp_subdomain_1"/>
</dbReference>
<evidence type="ECO:0000256" key="1">
    <source>
        <dbReference type="PROSITE-ProRule" id="PRU00409"/>
    </source>
</evidence>
<dbReference type="AlphaFoldDB" id="A0A0N0RD53"/>
<dbReference type="RefSeq" id="WP_062419842.1">
    <property type="nucleotide sequence ID" value="NZ_BBXZ01000183.1"/>
</dbReference>
<dbReference type="Gene3D" id="3.40.50.20">
    <property type="match status" value="1"/>
</dbReference>
<dbReference type="EMBL" id="LGCM01000039">
    <property type="protein sequence ID" value="KPL80751.1"/>
    <property type="molecule type" value="Genomic_DNA"/>
</dbReference>
<evidence type="ECO:0000259" key="2">
    <source>
        <dbReference type="PROSITE" id="PS50975"/>
    </source>
</evidence>
<proteinExistence type="predicted"/>
<dbReference type="Gene3D" id="3.30.470.20">
    <property type="entry name" value="ATP-grasp fold, B domain"/>
    <property type="match status" value="1"/>
</dbReference>
<dbReference type="GO" id="GO:0005524">
    <property type="term" value="F:ATP binding"/>
    <property type="evidence" value="ECO:0007669"/>
    <property type="project" value="UniProtKB-UniRule"/>
</dbReference>
<name>A0A0N0RD53_9CHLR</name>
<feature type="domain" description="ATP-grasp" evidence="2">
    <location>
        <begin position="118"/>
        <end position="310"/>
    </location>
</feature>
<keyword evidence="1" id="KW-0067">ATP-binding</keyword>
<evidence type="ECO:0000313" key="5">
    <source>
        <dbReference type="Proteomes" id="UP000050501"/>
    </source>
</evidence>
<organism evidence="3">
    <name type="scientific">Levilinea saccharolytica</name>
    <dbReference type="NCBI Taxonomy" id="229921"/>
    <lineage>
        <taxon>Bacteria</taxon>
        <taxon>Bacillati</taxon>
        <taxon>Chloroflexota</taxon>
        <taxon>Anaerolineae</taxon>
        <taxon>Anaerolineales</taxon>
        <taxon>Anaerolineaceae</taxon>
        <taxon>Levilinea</taxon>
    </lineage>
</organism>
<reference evidence="3" key="1">
    <citation type="journal article" date="2015" name="Genome Announc.">
        <title>Draft Genome Sequences of Anaerolinea thermolimosa IMO-1, Bellilinea caldifistulae GOMI-1, Leptolinea tardivitalis YMTK-2, Levilinea saccharolytica KIBI-1, Longilinea arvoryzae KOME-1, Previously Described as Members of the Class Anaerolineae (Chloroflexi).</title>
        <authorList>
            <person name="Matsuura N."/>
            <person name="Tourlousse M.D."/>
            <person name="Ohashi A."/>
            <person name="Hugenholtz P."/>
            <person name="Sekiguchi Y."/>
        </authorList>
    </citation>
    <scope>NUCLEOTIDE SEQUENCE</scope>
    <source>
        <strain evidence="3">KIBI-1</strain>
    </source>
</reference>
<dbReference type="InterPro" id="IPR011761">
    <property type="entry name" value="ATP-grasp"/>
</dbReference>
<dbReference type="Proteomes" id="UP000050501">
    <property type="component" value="Unassembled WGS sequence"/>
</dbReference>
<dbReference type="EMBL" id="DF967975">
    <property type="protein sequence ID" value="GAP19573.1"/>
    <property type="molecule type" value="Genomic_DNA"/>
</dbReference>
<accession>A0A0N0RD53</accession>
<evidence type="ECO:0000313" key="3">
    <source>
        <dbReference type="EMBL" id="GAP19573.1"/>
    </source>
</evidence>
<keyword evidence="1" id="KW-0547">Nucleotide-binding</keyword>
<dbReference type="OrthoDB" id="5420347at2"/>
<dbReference type="SUPFAM" id="SSF56059">
    <property type="entry name" value="Glutathione synthetase ATP-binding domain-like"/>
    <property type="match status" value="1"/>
</dbReference>
<dbReference type="Pfam" id="PF15632">
    <property type="entry name" value="ATPgrasp_Ter"/>
    <property type="match status" value="1"/>
</dbReference>
<reference evidence="4 5" key="2">
    <citation type="submission" date="2015-07" db="EMBL/GenBank/DDBJ databases">
        <title>Genome sequence of Levilinea saccharolytica DSM 16555.</title>
        <authorList>
            <person name="Hemp J."/>
            <person name="Ward L.M."/>
            <person name="Pace L.A."/>
            <person name="Fischer W.W."/>
        </authorList>
    </citation>
    <scope>NUCLEOTIDE SEQUENCE [LARGE SCALE GENOMIC DNA]</scope>
    <source>
        <strain evidence="4 5">KIBI-1</strain>
    </source>
</reference>
<keyword evidence="5" id="KW-1185">Reference proteome</keyword>
<dbReference type="PROSITE" id="PS50975">
    <property type="entry name" value="ATP_GRASP"/>
    <property type="match status" value="1"/>
</dbReference>